<comment type="catalytic activity">
    <reaction evidence="12">
        <text>small RNA 3'-end nucleotide + S-adenosyl-L-methionine = small RNA 3'-end 2'-O-methylnucleotide + S-adenosyl-L-homocysteine + H(+)</text>
        <dbReference type="Rhea" id="RHEA:37887"/>
        <dbReference type="Rhea" id="RHEA-COMP:10415"/>
        <dbReference type="Rhea" id="RHEA-COMP:10416"/>
        <dbReference type="ChEBI" id="CHEBI:15378"/>
        <dbReference type="ChEBI" id="CHEBI:57856"/>
        <dbReference type="ChEBI" id="CHEBI:59789"/>
        <dbReference type="ChEBI" id="CHEBI:74896"/>
        <dbReference type="ChEBI" id="CHEBI:74898"/>
        <dbReference type="EC" id="2.1.1.386"/>
    </reaction>
</comment>
<evidence type="ECO:0000256" key="4">
    <source>
        <dbReference type="ARBA" id="ARBA00022603"/>
    </source>
</evidence>
<dbReference type="PANTHER" id="PTHR21404:SF3">
    <property type="entry name" value="SMALL RNA 2'-O-METHYLTRANSFERASE"/>
    <property type="match status" value="1"/>
</dbReference>
<dbReference type="GO" id="GO:0003723">
    <property type="term" value="F:RNA binding"/>
    <property type="evidence" value="ECO:0007669"/>
    <property type="project" value="UniProtKB-KW"/>
</dbReference>
<evidence type="ECO:0000313" key="15">
    <source>
        <dbReference type="Proteomes" id="UP000198500"/>
    </source>
</evidence>
<evidence type="ECO:0000256" key="2">
    <source>
        <dbReference type="ARBA" id="ARBA00009026"/>
    </source>
</evidence>
<dbReference type="InterPro" id="IPR029063">
    <property type="entry name" value="SAM-dependent_MTases_sf"/>
</dbReference>
<protein>
    <recommendedName>
        <fullName evidence="3">Small RNA 2'-O-methyltransferase</fullName>
        <ecNumber evidence="11">2.1.1.386</ecNumber>
    </recommendedName>
</protein>
<keyword evidence="6" id="KW-0949">S-adenosyl-L-methionine</keyword>
<dbReference type="GO" id="GO:0031047">
    <property type="term" value="P:regulatory ncRNA-mediated gene silencing"/>
    <property type="evidence" value="ECO:0007669"/>
    <property type="project" value="UniProtKB-KW"/>
</dbReference>
<organism evidence="14 15">
    <name type="scientific">Aidingimonas halophila</name>
    <dbReference type="NCBI Taxonomy" id="574349"/>
    <lineage>
        <taxon>Bacteria</taxon>
        <taxon>Pseudomonadati</taxon>
        <taxon>Pseudomonadota</taxon>
        <taxon>Gammaproteobacteria</taxon>
        <taxon>Oceanospirillales</taxon>
        <taxon>Halomonadaceae</taxon>
        <taxon>Aidingimonas</taxon>
    </lineage>
</organism>
<dbReference type="PANTHER" id="PTHR21404">
    <property type="entry name" value="HEN1"/>
    <property type="match status" value="1"/>
</dbReference>
<comment type="similarity">
    <text evidence="2">Belongs to the methyltransferase superfamily. HEN1 family.</text>
</comment>
<proteinExistence type="inferred from homology"/>
<dbReference type="GO" id="GO:0046872">
    <property type="term" value="F:metal ion binding"/>
    <property type="evidence" value="ECO:0007669"/>
    <property type="project" value="UniProtKB-KW"/>
</dbReference>
<reference evidence="14 15" key="1">
    <citation type="submission" date="2016-10" db="EMBL/GenBank/DDBJ databases">
        <authorList>
            <person name="de Groot N.N."/>
        </authorList>
    </citation>
    <scope>NUCLEOTIDE SEQUENCE [LARGE SCALE GENOMIC DNA]</scope>
    <source>
        <strain evidence="14 15">DSM 19219</strain>
    </source>
</reference>
<keyword evidence="7" id="KW-0479">Metal-binding</keyword>
<accession>A0A1H2SFV3</accession>
<sequence length="199" mass="22462">MSELHSDRLETVTQRLKASGARSVIDLGCGSGALLAYLMEEPQFVRLMGVEQSGIGLVQAKQRLEEPMAAEPGRLELVCASYTERSSRFQDFEAAAMVETIEHVPSTRLSEVEQAVFGCYRPGLLVMTTPNREYNPLFDLAPGEFRDVDHWFEWDRAKFRQWGQGVARRHGYRVTFGGVGEEHPYLGHPTQLAQFVRQS</sequence>
<keyword evidence="8" id="KW-0460">Magnesium</keyword>
<dbReference type="SUPFAM" id="SSF53335">
    <property type="entry name" value="S-adenosyl-L-methionine-dependent methyltransferases"/>
    <property type="match status" value="1"/>
</dbReference>
<keyword evidence="10" id="KW-0943">RNA-mediated gene silencing</keyword>
<comment type="cofactor">
    <cofactor evidence="1">
        <name>Mg(2+)</name>
        <dbReference type="ChEBI" id="CHEBI:18420"/>
    </cofactor>
</comment>
<evidence type="ECO:0000256" key="5">
    <source>
        <dbReference type="ARBA" id="ARBA00022679"/>
    </source>
</evidence>
<evidence type="ECO:0000256" key="3">
    <source>
        <dbReference type="ARBA" id="ARBA00021330"/>
    </source>
</evidence>
<dbReference type="GO" id="GO:0001510">
    <property type="term" value="P:RNA methylation"/>
    <property type="evidence" value="ECO:0007669"/>
    <property type="project" value="InterPro"/>
</dbReference>
<feature type="domain" description="Methyltransferase" evidence="13">
    <location>
        <begin position="24"/>
        <end position="123"/>
    </location>
</feature>
<dbReference type="GO" id="GO:0090486">
    <property type="term" value="F:small RNA 2'-O-methyltransferase activity"/>
    <property type="evidence" value="ECO:0007669"/>
    <property type="project" value="UniProtKB-EC"/>
</dbReference>
<evidence type="ECO:0000256" key="1">
    <source>
        <dbReference type="ARBA" id="ARBA00001946"/>
    </source>
</evidence>
<keyword evidence="15" id="KW-1185">Reference proteome</keyword>
<dbReference type="InterPro" id="IPR041698">
    <property type="entry name" value="Methyltransf_25"/>
</dbReference>
<evidence type="ECO:0000256" key="12">
    <source>
        <dbReference type="ARBA" id="ARBA00048418"/>
    </source>
</evidence>
<dbReference type="Gene3D" id="3.40.50.150">
    <property type="entry name" value="Vaccinia Virus protein VP39"/>
    <property type="match status" value="1"/>
</dbReference>
<evidence type="ECO:0000256" key="9">
    <source>
        <dbReference type="ARBA" id="ARBA00022884"/>
    </source>
</evidence>
<dbReference type="EC" id="2.1.1.386" evidence="11"/>
<dbReference type="RefSeq" id="WP_092567941.1">
    <property type="nucleotide sequence ID" value="NZ_BMXH01000001.1"/>
</dbReference>
<dbReference type="InterPro" id="IPR026610">
    <property type="entry name" value="Hen1"/>
</dbReference>
<dbReference type="AlphaFoldDB" id="A0A1H2SFV3"/>
<evidence type="ECO:0000259" key="13">
    <source>
        <dbReference type="Pfam" id="PF13649"/>
    </source>
</evidence>
<dbReference type="OrthoDB" id="626362at2"/>
<keyword evidence="4 14" id="KW-0489">Methyltransferase</keyword>
<evidence type="ECO:0000256" key="11">
    <source>
        <dbReference type="ARBA" id="ARBA00035025"/>
    </source>
</evidence>
<gene>
    <name evidence="14" type="ORF">SAMN05443545_101550</name>
</gene>
<name>A0A1H2SFV3_9GAMM</name>
<keyword evidence="9" id="KW-0694">RNA-binding</keyword>
<dbReference type="STRING" id="574349.SAMN05443545_101550"/>
<evidence type="ECO:0000256" key="8">
    <source>
        <dbReference type="ARBA" id="ARBA00022842"/>
    </source>
</evidence>
<dbReference type="Proteomes" id="UP000198500">
    <property type="component" value="Unassembled WGS sequence"/>
</dbReference>
<dbReference type="Pfam" id="PF13649">
    <property type="entry name" value="Methyltransf_25"/>
    <property type="match status" value="1"/>
</dbReference>
<keyword evidence="5 14" id="KW-0808">Transferase</keyword>
<evidence type="ECO:0000256" key="6">
    <source>
        <dbReference type="ARBA" id="ARBA00022691"/>
    </source>
</evidence>
<evidence type="ECO:0000313" key="14">
    <source>
        <dbReference type="EMBL" id="SDW30388.1"/>
    </source>
</evidence>
<evidence type="ECO:0000256" key="7">
    <source>
        <dbReference type="ARBA" id="ARBA00022723"/>
    </source>
</evidence>
<dbReference type="EMBL" id="FNNI01000001">
    <property type="protein sequence ID" value="SDW30388.1"/>
    <property type="molecule type" value="Genomic_DNA"/>
</dbReference>
<evidence type="ECO:0000256" key="10">
    <source>
        <dbReference type="ARBA" id="ARBA00023158"/>
    </source>
</evidence>